<name>A0AAD6Y8J2_9AGAR</name>
<proteinExistence type="predicted"/>
<keyword evidence="1" id="KW-0812">Transmembrane</keyword>
<feature type="transmembrane region" description="Helical" evidence="1">
    <location>
        <begin position="108"/>
        <end position="126"/>
    </location>
</feature>
<organism evidence="2 3">
    <name type="scientific">Mycena pura</name>
    <dbReference type="NCBI Taxonomy" id="153505"/>
    <lineage>
        <taxon>Eukaryota</taxon>
        <taxon>Fungi</taxon>
        <taxon>Dikarya</taxon>
        <taxon>Basidiomycota</taxon>
        <taxon>Agaricomycotina</taxon>
        <taxon>Agaricomycetes</taxon>
        <taxon>Agaricomycetidae</taxon>
        <taxon>Agaricales</taxon>
        <taxon>Marasmiineae</taxon>
        <taxon>Mycenaceae</taxon>
        <taxon>Mycena</taxon>
    </lineage>
</organism>
<evidence type="ECO:0000313" key="3">
    <source>
        <dbReference type="Proteomes" id="UP001219525"/>
    </source>
</evidence>
<evidence type="ECO:0000313" key="2">
    <source>
        <dbReference type="EMBL" id="KAJ7199432.1"/>
    </source>
</evidence>
<feature type="transmembrane region" description="Helical" evidence="1">
    <location>
        <begin position="55"/>
        <end position="73"/>
    </location>
</feature>
<dbReference type="AlphaFoldDB" id="A0AAD6Y8J2"/>
<feature type="transmembrane region" description="Helical" evidence="1">
    <location>
        <begin position="132"/>
        <end position="154"/>
    </location>
</feature>
<keyword evidence="3" id="KW-1185">Reference proteome</keyword>
<feature type="transmembrane region" description="Helical" evidence="1">
    <location>
        <begin position="79"/>
        <end position="96"/>
    </location>
</feature>
<gene>
    <name evidence="2" type="ORF">GGX14DRAFT_699841</name>
</gene>
<comment type="caution">
    <text evidence="2">The sequence shown here is derived from an EMBL/GenBank/DDBJ whole genome shotgun (WGS) entry which is preliminary data.</text>
</comment>
<dbReference type="Proteomes" id="UP001219525">
    <property type="component" value="Unassembled WGS sequence"/>
</dbReference>
<dbReference type="EMBL" id="JARJCW010000068">
    <property type="protein sequence ID" value="KAJ7199432.1"/>
    <property type="molecule type" value="Genomic_DNA"/>
</dbReference>
<protein>
    <submittedName>
        <fullName evidence="2">Uncharacterized protein</fullName>
    </submittedName>
</protein>
<accession>A0AAD6Y8J2</accession>
<sequence length="242" mass="26870">MADVTFPFANLLSLTLASLFYGMYFVLFFVSMYLFLNRGIGPRRSVSTPLLMKSIIFISSCALFLAVTANWVMVVYRNFLGFIFFEGGLGAPTFFNSNAQISETVQNVFLSLSVAFGDSMIIYRLWVVWSNLWIIIPPIMSLLGLMISLIITIVETPRLSTIAEDTGITPITVFTLVTSVYCTGTHGTITRSEWVLIRVLGFISWKIYKISQAAQGLVSSPISLSVRAEPMDTELLTMTCSA</sequence>
<keyword evidence="1" id="KW-1133">Transmembrane helix</keyword>
<feature type="transmembrane region" description="Helical" evidence="1">
    <location>
        <begin position="12"/>
        <end position="35"/>
    </location>
</feature>
<reference evidence="2" key="1">
    <citation type="submission" date="2023-03" db="EMBL/GenBank/DDBJ databases">
        <title>Massive genome expansion in bonnet fungi (Mycena s.s.) driven by repeated elements and novel gene families across ecological guilds.</title>
        <authorList>
            <consortium name="Lawrence Berkeley National Laboratory"/>
            <person name="Harder C.B."/>
            <person name="Miyauchi S."/>
            <person name="Viragh M."/>
            <person name="Kuo A."/>
            <person name="Thoen E."/>
            <person name="Andreopoulos B."/>
            <person name="Lu D."/>
            <person name="Skrede I."/>
            <person name="Drula E."/>
            <person name="Henrissat B."/>
            <person name="Morin E."/>
            <person name="Kohler A."/>
            <person name="Barry K."/>
            <person name="LaButti K."/>
            <person name="Morin E."/>
            <person name="Salamov A."/>
            <person name="Lipzen A."/>
            <person name="Mereny Z."/>
            <person name="Hegedus B."/>
            <person name="Baldrian P."/>
            <person name="Stursova M."/>
            <person name="Weitz H."/>
            <person name="Taylor A."/>
            <person name="Grigoriev I.V."/>
            <person name="Nagy L.G."/>
            <person name="Martin F."/>
            <person name="Kauserud H."/>
        </authorList>
    </citation>
    <scope>NUCLEOTIDE SEQUENCE</scope>
    <source>
        <strain evidence="2">9144</strain>
    </source>
</reference>
<evidence type="ECO:0000256" key="1">
    <source>
        <dbReference type="SAM" id="Phobius"/>
    </source>
</evidence>
<keyword evidence="1" id="KW-0472">Membrane</keyword>